<reference evidence="9 10" key="1">
    <citation type="submission" date="2016-02" db="EMBL/GenBank/DDBJ databases">
        <authorList>
            <person name="Wen L."/>
            <person name="He K."/>
            <person name="Yang H."/>
        </authorList>
    </citation>
    <scope>NUCLEOTIDE SEQUENCE [LARGE SCALE GENOMIC DNA]</scope>
    <source>
        <strain evidence="9 10">TSA40</strain>
    </source>
</reference>
<keyword evidence="6 7" id="KW-0408">Iron</keyword>
<keyword evidence="5" id="KW-0201">Cytochrome c-type biogenesis</keyword>
<evidence type="ECO:0000313" key="10">
    <source>
        <dbReference type="Proteomes" id="UP000197535"/>
    </source>
</evidence>
<keyword evidence="7" id="KW-1133">Transmembrane helix</keyword>
<evidence type="ECO:0000259" key="8">
    <source>
        <dbReference type="Pfam" id="PF03918"/>
    </source>
</evidence>
<evidence type="ECO:0000256" key="4">
    <source>
        <dbReference type="ARBA" id="ARBA00022729"/>
    </source>
</evidence>
<evidence type="ECO:0000256" key="2">
    <source>
        <dbReference type="ARBA" id="ARBA00022617"/>
    </source>
</evidence>
<keyword evidence="4 7" id="KW-0732">Signal</keyword>
<organism evidence="9 10">
    <name type="scientific">Noviherbaspirillum denitrificans</name>
    <dbReference type="NCBI Taxonomy" id="1968433"/>
    <lineage>
        <taxon>Bacteria</taxon>
        <taxon>Pseudomonadati</taxon>
        <taxon>Pseudomonadota</taxon>
        <taxon>Betaproteobacteria</taxon>
        <taxon>Burkholderiales</taxon>
        <taxon>Oxalobacteraceae</taxon>
        <taxon>Noviherbaspirillum</taxon>
    </lineage>
</organism>
<keyword evidence="10" id="KW-1185">Reference proteome</keyword>
<dbReference type="InterPro" id="IPR051263">
    <property type="entry name" value="C-type_cytochrome_biogenesis"/>
</dbReference>
<evidence type="ECO:0000256" key="7">
    <source>
        <dbReference type="RuleBase" id="RU364112"/>
    </source>
</evidence>
<evidence type="ECO:0000256" key="5">
    <source>
        <dbReference type="ARBA" id="ARBA00022748"/>
    </source>
</evidence>
<dbReference type="CDD" id="cd16378">
    <property type="entry name" value="CcmH_N"/>
    <property type="match status" value="1"/>
</dbReference>
<dbReference type="InterPro" id="IPR005616">
    <property type="entry name" value="CcmH/CycL/Ccl2/NrfF_N"/>
</dbReference>
<dbReference type="AlphaFoldDB" id="A0A254TA43"/>
<dbReference type="PANTHER" id="PTHR47870:SF1">
    <property type="entry name" value="CYTOCHROME C-TYPE BIOGENESIS PROTEIN CCMH"/>
    <property type="match status" value="1"/>
</dbReference>
<dbReference type="RefSeq" id="WP_088706419.1">
    <property type="nucleotide sequence ID" value="NZ_LSTO01000001.1"/>
</dbReference>
<feature type="transmembrane region" description="Helical" evidence="7">
    <location>
        <begin position="103"/>
        <end position="121"/>
    </location>
</feature>
<feature type="signal peptide" evidence="7">
    <location>
        <begin position="1"/>
        <end position="19"/>
    </location>
</feature>
<feature type="chain" id="PRO_5011811085" description="Cytochrome c-type biogenesis protein" evidence="7">
    <location>
        <begin position="20"/>
        <end position="156"/>
    </location>
</feature>
<dbReference type="EMBL" id="LSTO01000001">
    <property type="protein sequence ID" value="OWW19511.1"/>
    <property type="molecule type" value="Genomic_DNA"/>
</dbReference>
<name>A0A254TA43_9BURK</name>
<keyword evidence="2 7" id="KW-0349">Heme</keyword>
<feature type="domain" description="CcmH/CycL/Ccl2/NrfF N-terminal" evidence="8">
    <location>
        <begin position="8"/>
        <end position="145"/>
    </location>
</feature>
<dbReference type="OrthoDB" id="9804975at2"/>
<accession>A0A254TA43</accession>
<gene>
    <name evidence="9" type="ORF">AYR66_08285</name>
</gene>
<dbReference type="Gene3D" id="1.10.8.640">
    <property type="entry name" value="Cytochrome C biogenesis protein"/>
    <property type="match status" value="1"/>
</dbReference>
<dbReference type="GO" id="GO:0005886">
    <property type="term" value="C:plasma membrane"/>
    <property type="evidence" value="ECO:0007669"/>
    <property type="project" value="TreeGrafter"/>
</dbReference>
<proteinExistence type="inferred from homology"/>
<dbReference type="FunFam" id="1.10.8.640:FF:000001">
    <property type="entry name" value="Cytochrome c-type biogenesis protein"/>
    <property type="match status" value="1"/>
</dbReference>
<comment type="caution">
    <text evidence="9">The sequence shown here is derived from an EMBL/GenBank/DDBJ whole genome shotgun (WGS) entry which is preliminary data.</text>
</comment>
<protein>
    <recommendedName>
        <fullName evidence="7">Cytochrome c-type biogenesis protein</fullName>
    </recommendedName>
</protein>
<keyword evidence="7" id="KW-0472">Membrane</keyword>
<dbReference type="InterPro" id="IPR038297">
    <property type="entry name" value="CcmH/CycL/NrfF/Ccl2_sf"/>
</dbReference>
<dbReference type="Proteomes" id="UP000197535">
    <property type="component" value="Unassembled WGS sequence"/>
</dbReference>
<dbReference type="PANTHER" id="PTHR47870">
    <property type="entry name" value="CYTOCHROME C-TYPE BIOGENESIS PROTEIN CCMH"/>
    <property type="match status" value="1"/>
</dbReference>
<keyword evidence="3 7" id="KW-0479">Metal-binding</keyword>
<evidence type="ECO:0000256" key="1">
    <source>
        <dbReference type="ARBA" id="ARBA00010342"/>
    </source>
</evidence>
<keyword evidence="7" id="KW-0812">Transmembrane</keyword>
<comment type="similarity">
    <text evidence="1 7">Belongs to the CcmH/CycL/Ccl2/NrfF family.</text>
</comment>
<evidence type="ECO:0000256" key="3">
    <source>
        <dbReference type="ARBA" id="ARBA00022723"/>
    </source>
</evidence>
<comment type="function">
    <text evidence="7">Possible subunit of a heme lyase.</text>
</comment>
<dbReference type="GO" id="GO:0017004">
    <property type="term" value="P:cytochrome complex assembly"/>
    <property type="evidence" value="ECO:0007669"/>
    <property type="project" value="UniProtKB-KW"/>
</dbReference>
<sequence length="156" mass="17441">MRKLLFILLLAVSTLSAQAKEAALASDNPELEKRVMALSEELRCLVCQNQTLADSHAELAMDLKQQVREKLSSGMTNQQVVDYMVERYGDFVMYRPPMKSTTFLLWVGPFALLIGGILVLVRKLSRRQANQSEVPDTDLKRAASLLEGANETKDKA</sequence>
<dbReference type="GO" id="GO:0046872">
    <property type="term" value="F:metal ion binding"/>
    <property type="evidence" value="ECO:0007669"/>
    <property type="project" value="UniProtKB-KW"/>
</dbReference>
<evidence type="ECO:0000313" key="9">
    <source>
        <dbReference type="EMBL" id="OWW19511.1"/>
    </source>
</evidence>
<dbReference type="Pfam" id="PF03918">
    <property type="entry name" value="CcmH"/>
    <property type="match status" value="1"/>
</dbReference>
<evidence type="ECO:0000256" key="6">
    <source>
        <dbReference type="ARBA" id="ARBA00023004"/>
    </source>
</evidence>